<name>A0A418WGB1_9PROT</name>
<reference evidence="1 2" key="1">
    <citation type="submission" date="2018-09" db="EMBL/GenBank/DDBJ databases">
        <authorList>
            <person name="Zhu H."/>
        </authorList>
    </citation>
    <scope>NUCLEOTIDE SEQUENCE [LARGE SCALE GENOMIC DNA]</scope>
    <source>
        <strain evidence="1 2">K1W22B-8</strain>
    </source>
</reference>
<evidence type="ECO:0008006" key="3">
    <source>
        <dbReference type="Google" id="ProtNLM"/>
    </source>
</evidence>
<gene>
    <name evidence="1" type="ORF">D3874_20450</name>
</gene>
<comment type="caution">
    <text evidence="1">The sequence shown here is derived from an EMBL/GenBank/DDBJ whole genome shotgun (WGS) entry which is preliminary data.</text>
</comment>
<dbReference type="AlphaFoldDB" id="A0A418WGB1"/>
<protein>
    <recommendedName>
        <fullName evidence="3">DUF4347 domain-containing protein</fullName>
    </recommendedName>
</protein>
<dbReference type="Proteomes" id="UP000284605">
    <property type="component" value="Unassembled WGS sequence"/>
</dbReference>
<evidence type="ECO:0000313" key="1">
    <source>
        <dbReference type="EMBL" id="RJF89053.1"/>
    </source>
</evidence>
<organism evidence="1 2">
    <name type="scientific">Oleomonas cavernae</name>
    <dbReference type="NCBI Taxonomy" id="2320859"/>
    <lineage>
        <taxon>Bacteria</taxon>
        <taxon>Pseudomonadati</taxon>
        <taxon>Pseudomonadota</taxon>
        <taxon>Alphaproteobacteria</taxon>
        <taxon>Acetobacterales</taxon>
        <taxon>Acetobacteraceae</taxon>
        <taxon>Oleomonas</taxon>
    </lineage>
</organism>
<dbReference type="EMBL" id="QYUK01000011">
    <property type="protein sequence ID" value="RJF89053.1"/>
    <property type="molecule type" value="Genomic_DNA"/>
</dbReference>
<dbReference type="RefSeq" id="WP_147385751.1">
    <property type="nucleotide sequence ID" value="NZ_QYUK01000011.1"/>
</dbReference>
<sequence length="174" mass="18525">MITIPQPAMVLNAENVPGPDYKMWNTRKVTKDTDPKWLMINVASVARSATNGKLLALVINCHGKAKGDNGGYGLSLGTGIKRGNVEPLFSTLKGLVDDIWLVACQAARISEPGGDGDGNLFCGAMAKAAGANVYASTADQTTGLWPYIPFGKIDGYEGKVYKYKSDGSCELTNY</sequence>
<accession>A0A418WGB1</accession>
<keyword evidence="2" id="KW-1185">Reference proteome</keyword>
<proteinExistence type="predicted"/>
<dbReference type="OrthoDB" id="7262265at2"/>
<evidence type="ECO:0000313" key="2">
    <source>
        <dbReference type="Proteomes" id="UP000284605"/>
    </source>
</evidence>